<dbReference type="InterPro" id="IPR001254">
    <property type="entry name" value="Trypsin_dom"/>
</dbReference>
<organism evidence="4 5">
    <name type="scientific">Ditylenchus destructor</name>
    <dbReference type="NCBI Taxonomy" id="166010"/>
    <lineage>
        <taxon>Eukaryota</taxon>
        <taxon>Metazoa</taxon>
        <taxon>Ecdysozoa</taxon>
        <taxon>Nematoda</taxon>
        <taxon>Chromadorea</taxon>
        <taxon>Rhabditida</taxon>
        <taxon>Tylenchina</taxon>
        <taxon>Tylenchomorpha</taxon>
        <taxon>Sphaerularioidea</taxon>
        <taxon>Anguinidae</taxon>
        <taxon>Anguininae</taxon>
        <taxon>Ditylenchus</taxon>
    </lineage>
</organism>
<dbReference type="InterPro" id="IPR001314">
    <property type="entry name" value="Peptidase_S1A"/>
</dbReference>
<name>A0AAD4R5N0_9BILA</name>
<protein>
    <submittedName>
        <fullName evidence="4">Trypsin domain-containing protein</fullName>
    </submittedName>
</protein>
<evidence type="ECO:0000313" key="4">
    <source>
        <dbReference type="EMBL" id="KAI1711337.1"/>
    </source>
</evidence>
<dbReference type="GO" id="GO:0004252">
    <property type="term" value="F:serine-type endopeptidase activity"/>
    <property type="evidence" value="ECO:0007669"/>
    <property type="project" value="InterPro"/>
</dbReference>
<proteinExistence type="predicted"/>
<evidence type="ECO:0000259" key="3">
    <source>
        <dbReference type="PROSITE" id="PS50240"/>
    </source>
</evidence>
<keyword evidence="2" id="KW-0732">Signal</keyword>
<dbReference type="InterPro" id="IPR043504">
    <property type="entry name" value="Peptidase_S1_PA_chymotrypsin"/>
</dbReference>
<keyword evidence="5" id="KW-1185">Reference proteome</keyword>
<dbReference type="GO" id="GO:0006508">
    <property type="term" value="P:proteolysis"/>
    <property type="evidence" value="ECO:0007669"/>
    <property type="project" value="InterPro"/>
</dbReference>
<dbReference type="SUPFAM" id="SSF50494">
    <property type="entry name" value="Trypsin-like serine proteases"/>
    <property type="match status" value="1"/>
</dbReference>
<dbReference type="PROSITE" id="PS00134">
    <property type="entry name" value="TRYPSIN_HIS"/>
    <property type="match status" value="1"/>
</dbReference>
<dbReference type="CDD" id="cd00190">
    <property type="entry name" value="Tryp_SPc"/>
    <property type="match status" value="1"/>
</dbReference>
<dbReference type="Pfam" id="PF00089">
    <property type="entry name" value="Trypsin"/>
    <property type="match status" value="1"/>
</dbReference>
<feature type="domain" description="Peptidase S1" evidence="3">
    <location>
        <begin position="38"/>
        <end position="266"/>
    </location>
</feature>
<dbReference type="PRINTS" id="PR00722">
    <property type="entry name" value="CHYMOTRYPSIN"/>
</dbReference>
<keyword evidence="1" id="KW-1015">Disulfide bond</keyword>
<gene>
    <name evidence="4" type="ORF">DdX_10215</name>
</gene>
<evidence type="ECO:0000313" key="5">
    <source>
        <dbReference type="Proteomes" id="UP001201812"/>
    </source>
</evidence>
<feature type="signal peptide" evidence="2">
    <location>
        <begin position="1"/>
        <end position="21"/>
    </location>
</feature>
<reference evidence="4" key="1">
    <citation type="submission" date="2022-01" db="EMBL/GenBank/DDBJ databases">
        <title>Genome Sequence Resource for Two Populations of Ditylenchus destructor, the Migratory Endoparasitic Phytonematode.</title>
        <authorList>
            <person name="Zhang H."/>
            <person name="Lin R."/>
            <person name="Xie B."/>
        </authorList>
    </citation>
    <scope>NUCLEOTIDE SEQUENCE</scope>
    <source>
        <strain evidence="4">BazhouSP</strain>
    </source>
</reference>
<dbReference type="AlphaFoldDB" id="A0AAD4R5N0"/>
<dbReference type="SMART" id="SM00020">
    <property type="entry name" value="Tryp_SPc"/>
    <property type="match status" value="1"/>
</dbReference>
<accession>A0AAD4R5N0</accession>
<dbReference type="Gene3D" id="2.40.10.10">
    <property type="entry name" value="Trypsin-like serine proteases"/>
    <property type="match status" value="1"/>
</dbReference>
<dbReference type="PANTHER" id="PTHR24252">
    <property type="entry name" value="ACROSIN-RELATED"/>
    <property type="match status" value="1"/>
</dbReference>
<feature type="chain" id="PRO_5042273547" evidence="2">
    <location>
        <begin position="22"/>
        <end position="273"/>
    </location>
</feature>
<comment type="caution">
    <text evidence="4">The sequence shown here is derived from an EMBL/GenBank/DDBJ whole genome shotgun (WGS) entry which is preliminary data.</text>
</comment>
<sequence length="273" mass="30194">MANIQFLYLYLLFVTVSGALSGDDDQCGASDYRTGERIRNGTVVPQGKYPWLAYLSNGCTATIVSRKYILTAGHCVCQRRPNGSPPLPCDLKNHHEIQVVVGSVNHLEGQEFKTKRMIPHEKYLAPLGVGVTYDIALIELEEELTYSKDVRPICLSAKNQEALADRIATTAGWGDIYGNGTLPERLLSLFDYSYTEYEIGPMMCTAIYNHTVTDHGDSGGPVMIMTDGRWTEVGITSYGKPPELGCPPGVYARVSHFCDWIAEKTNNEVRCDA</sequence>
<dbReference type="EMBL" id="JAKKPZ010000022">
    <property type="protein sequence ID" value="KAI1711337.1"/>
    <property type="molecule type" value="Genomic_DNA"/>
</dbReference>
<dbReference type="Proteomes" id="UP001201812">
    <property type="component" value="Unassembled WGS sequence"/>
</dbReference>
<dbReference type="InterPro" id="IPR009003">
    <property type="entry name" value="Peptidase_S1_PA"/>
</dbReference>
<dbReference type="InterPro" id="IPR018114">
    <property type="entry name" value="TRYPSIN_HIS"/>
</dbReference>
<evidence type="ECO:0000256" key="2">
    <source>
        <dbReference type="SAM" id="SignalP"/>
    </source>
</evidence>
<dbReference type="PANTHER" id="PTHR24252:SF7">
    <property type="entry name" value="HYALIN"/>
    <property type="match status" value="1"/>
</dbReference>
<evidence type="ECO:0000256" key="1">
    <source>
        <dbReference type="ARBA" id="ARBA00023157"/>
    </source>
</evidence>
<dbReference type="PROSITE" id="PS50240">
    <property type="entry name" value="TRYPSIN_DOM"/>
    <property type="match status" value="1"/>
</dbReference>